<evidence type="ECO:0008006" key="4">
    <source>
        <dbReference type="Google" id="ProtNLM"/>
    </source>
</evidence>
<evidence type="ECO:0000313" key="3">
    <source>
        <dbReference type="Proteomes" id="UP001202831"/>
    </source>
</evidence>
<dbReference type="Proteomes" id="UP001202831">
    <property type="component" value="Unassembled WGS sequence"/>
</dbReference>
<evidence type="ECO:0000256" key="1">
    <source>
        <dbReference type="SAM" id="Phobius"/>
    </source>
</evidence>
<keyword evidence="1" id="KW-0472">Membrane</keyword>
<gene>
    <name evidence="2" type="ORF">L2725_22475</name>
</gene>
<comment type="caution">
    <text evidence="2">The sequence shown here is derived from an EMBL/GenBank/DDBJ whole genome shotgun (WGS) entry which is preliminary data.</text>
</comment>
<sequence>MTLTLHILAGTLVLACGFGALLSAKGSPLHRNLGRIFTLAMLLTASSAIIMDINQGNWPVMGVFSGYLAISGWQTVRKPLGHTGWSDVVILVIGATLALGLITLGLEGVKPGKDIPSEMFLIFGTVASLAAMGDLRRLLRGGGHHAMRITRHLWRMCTALILSLMAFLAQPVFPEILRGGWLWLPVLALVLTTLYWMVRTLRGKPVS</sequence>
<feature type="transmembrane region" description="Helical" evidence="1">
    <location>
        <begin position="6"/>
        <end position="24"/>
    </location>
</feature>
<accession>A0ABT0NFC1</accession>
<feature type="transmembrane region" description="Helical" evidence="1">
    <location>
        <begin position="179"/>
        <end position="198"/>
    </location>
</feature>
<proteinExistence type="predicted"/>
<keyword evidence="1" id="KW-0812">Transmembrane</keyword>
<name>A0ABT0NFC1_9GAMM</name>
<organism evidence="2 3">
    <name type="scientific">Shewanella corallii</name>
    <dbReference type="NCBI Taxonomy" id="560080"/>
    <lineage>
        <taxon>Bacteria</taxon>
        <taxon>Pseudomonadati</taxon>
        <taxon>Pseudomonadota</taxon>
        <taxon>Gammaproteobacteria</taxon>
        <taxon>Alteromonadales</taxon>
        <taxon>Shewanellaceae</taxon>
        <taxon>Shewanella</taxon>
    </lineage>
</organism>
<feature type="transmembrane region" description="Helical" evidence="1">
    <location>
        <begin position="36"/>
        <end position="53"/>
    </location>
</feature>
<feature type="transmembrane region" description="Helical" evidence="1">
    <location>
        <begin position="153"/>
        <end position="173"/>
    </location>
</feature>
<dbReference type="RefSeq" id="WP_249251042.1">
    <property type="nucleotide sequence ID" value="NZ_JAKIKT010000016.1"/>
</dbReference>
<dbReference type="EMBL" id="JAKIKT010000016">
    <property type="protein sequence ID" value="MCL2916507.1"/>
    <property type="molecule type" value="Genomic_DNA"/>
</dbReference>
<protein>
    <recommendedName>
        <fullName evidence="4">DUF2306 domain-containing protein</fullName>
    </recommendedName>
</protein>
<feature type="transmembrane region" description="Helical" evidence="1">
    <location>
        <begin position="59"/>
        <end position="76"/>
    </location>
</feature>
<reference evidence="2 3" key="1">
    <citation type="submission" date="2022-01" db="EMBL/GenBank/DDBJ databases">
        <title>Whole genome-based taxonomy of the Shewanellaceae.</title>
        <authorList>
            <person name="Martin-Rodriguez A.J."/>
        </authorList>
    </citation>
    <scope>NUCLEOTIDE SEQUENCE [LARGE SCALE GENOMIC DNA]</scope>
    <source>
        <strain evidence="2 3">DSM 21332</strain>
    </source>
</reference>
<feature type="transmembrane region" description="Helical" evidence="1">
    <location>
        <begin position="115"/>
        <end position="132"/>
    </location>
</feature>
<keyword evidence="1" id="KW-1133">Transmembrane helix</keyword>
<keyword evidence="3" id="KW-1185">Reference proteome</keyword>
<feature type="transmembrane region" description="Helical" evidence="1">
    <location>
        <begin position="88"/>
        <end position="109"/>
    </location>
</feature>
<evidence type="ECO:0000313" key="2">
    <source>
        <dbReference type="EMBL" id="MCL2916507.1"/>
    </source>
</evidence>